<name>A0A1B8PIS0_MORNO</name>
<dbReference type="RefSeq" id="WP_066893568.1">
    <property type="nucleotide sequence ID" value="NZ_LZDN01000034.1"/>
</dbReference>
<gene>
    <name evidence="1" type="ORF">A9Z60_03170</name>
</gene>
<dbReference type="EMBL" id="LZDN01000034">
    <property type="protein sequence ID" value="OBX49645.1"/>
    <property type="molecule type" value="Genomic_DNA"/>
</dbReference>
<reference evidence="1 2" key="1">
    <citation type="submission" date="2016-06" db="EMBL/GenBank/DDBJ databases">
        <title>Draft genome of Moraxella nonliquefaciens CCUG 60284.</title>
        <authorList>
            <person name="Salva-Serra F."/>
            <person name="Engstrom-Jakobsson H."/>
            <person name="Thorell K."/>
            <person name="Gonzales-Siles L."/>
            <person name="Karlsson R."/>
            <person name="Boulund F."/>
            <person name="Engstrand L."/>
            <person name="Kristiansson E."/>
            <person name="Moore E."/>
        </authorList>
    </citation>
    <scope>NUCLEOTIDE SEQUENCE [LARGE SCALE GENOMIC DNA]</scope>
    <source>
        <strain evidence="1 2">CCUG 60284</strain>
    </source>
</reference>
<sequence length="62" mass="7276">MKNNLPIKNTVIIKPDDDPVLDNEKFISNEQLELLNIYNKLTMNDKYILLSMARLLLGRSDW</sequence>
<evidence type="ECO:0000313" key="1">
    <source>
        <dbReference type="EMBL" id="OBX49645.1"/>
    </source>
</evidence>
<dbReference type="Proteomes" id="UP000092671">
    <property type="component" value="Unassembled WGS sequence"/>
</dbReference>
<organism evidence="1 2">
    <name type="scientific">Moraxella nonliquefaciens</name>
    <dbReference type="NCBI Taxonomy" id="478"/>
    <lineage>
        <taxon>Bacteria</taxon>
        <taxon>Pseudomonadati</taxon>
        <taxon>Pseudomonadota</taxon>
        <taxon>Gammaproteobacteria</taxon>
        <taxon>Moraxellales</taxon>
        <taxon>Moraxellaceae</taxon>
        <taxon>Moraxella</taxon>
    </lineage>
</organism>
<evidence type="ECO:0000313" key="2">
    <source>
        <dbReference type="Proteomes" id="UP000092671"/>
    </source>
</evidence>
<accession>A0A1B8PIS0</accession>
<comment type="caution">
    <text evidence="1">The sequence shown here is derived from an EMBL/GenBank/DDBJ whole genome shotgun (WGS) entry which is preliminary data.</text>
</comment>
<protein>
    <submittedName>
        <fullName evidence="1">Uncharacterized protein</fullName>
    </submittedName>
</protein>
<proteinExistence type="predicted"/>
<dbReference type="AlphaFoldDB" id="A0A1B8PIS0"/>